<name>A0ABY1Q289_9BACT</name>
<dbReference type="Proteomes" id="UP001158067">
    <property type="component" value="Unassembled WGS sequence"/>
</dbReference>
<evidence type="ECO:0000313" key="3">
    <source>
        <dbReference type="Proteomes" id="UP001158067"/>
    </source>
</evidence>
<dbReference type="Pfam" id="PF13672">
    <property type="entry name" value="PP2C_2"/>
    <property type="match status" value="1"/>
</dbReference>
<dbReference type="InterPro" id="IPR036457">
    <property type="entry name" value="PPM-type-like_dom_sf"/>
</dbReference>
<dbReference type="Gene3D" id="3.60.40.10">
    <property type="entry name" value="PPM-type phosphatase domain"/>
    <property type="match status" value="1"/>
</dbReference>
<gene>
    <name evidence="2" type="ORF">SAMN06265222_105271</name>
</gene>
<dbReference type="EMBL" id="FXUG01000005">
    <property type="protein sequence ID" value="SMP57166.1"/>
    <property type="molecule type" value="Genomic_DNA"/>
</dbReference>
<feature type="domain" description="PPM-type phosphatase" evidence="1">
    <location>
        <begin position="40"/>
        <end position="280"/>
    </location>
</feature>
<accession>A0ABY1Q289</accession>
<comment type="caution">
    <text evidence="2">The sequence shown here is derived from an EMBL/GenBank/DDBJ whole genome shotgun (WGS) entry which is preliminary data.</text>
</comment>
<reference evidence="2 3" key="1">
    <citation type="submission" date="2017-05" db="EMBL/GenBank/DDBJ databases">
        <authorList>
            <person name="Varghese N."/>
            <person name="Submissions S."/>
        </authorList>
    </citation>
    <scope>NUCLEOTIDE SEQUENCE [LARGE SCALE GENOMIC DNA]</scope>
    <source>
        <strain evidence="2 3">DSM 25457</strain>
    </source>
</reference>
<protein>
    <submittedName>
        <fullName evidence="2">Serine/threonine protein phosphatase PrpC</fullName>
    </submittedName>
</protein>
<dbReference type="RefSeq" id="WP_283432729.1">
    <property type="nucleotide sequence ID" value="NZ_FXUG01000005.1"/>
</dbReference>
<dbReference type="SMART" id="SM00332">
    <property type="entry name" value="PP2Cc"/>
    <property type="match status" value="1"/>
</dbReference>
<dbReference type="InterPro" id="IPR001932">
    <property type="entry name" value="PPM-type_phosphatase-like_dom"/>
</dbReference>
<evidence type="ECO:0000313" key="2">
    <source>
        <dbReference type="EMBL" id="SMP57166.1"/>
    </source>
</evidence>
<sequence length="280" mass="29308">MATTLETTVNLFLESEMNSPLSWEVADLDANGGSRRGGNLVAYSRTCPGKEEPNDDSAAVITLDDGAIIMAVADGVGGAPLGYKASAIAVQCLQESLQGRVAGTDLRPAILDGIERANAEILDMGTGAATTISVVEVHSGVARGYQVGDSMAMIVGQRGSIKWKSTSHSPVGYLIESGAINEAEAMTHDERHYVSNLVGTREMHIEIGPAIPMAARDTVVIASDGLFDNLQLFEVAALARSGKPLARMNALVDLANQRMQGNQPGVPGKPDDLAALLLTP</sequence>
<dbReference type="PROSITE" id="PS51746">
    <property type="entry name" value="PPM_2"/>
    <property type="match status" value="1"/>
</dbReference>
<organism evidence="2 3">
    <name type="scientific">Neorhodopirellula lusitana</name>
    <dbReference type="NCBI Taxonomy" id="445327"/>
    <lineage>
        <taxon>Bacteria</taxon>
        <taxon>Pseudomonadati</taxon>
        <taxon>Planctomycetota</taxon>
        <taxon>Planctomycetia</taxon>
        <taxon>Pirellulales</taxon>
        <taxon>Pirellulaceae</taxon>
        <taxon>Neorhodopirellula</taxon>
    </lineage>
</organism>
<evidence type="ECO:0000259" key="1">
    <source>
        <dbReference type="PROSITE" id="PS51746"/>
    </source>
</evidence>
<proteinExistence type="predicted"/>
<dbReference type="SMART" id="SM00331">
    <property type="entry name" value="PP2C_SIG"/>
    <property type="match status" value="1"/>
</dbReference>
<dbReference type="SUPFAM" id="SSF81606">
    <property type="entry name" value="PP2C-like"/>
    <property type="match status" value="1"/>
</dbReference>
<keyword evidence="3" id="KW-1185">Reference proteome</keyword>